<dbReference type="EMBL" id="JANPWZ010000156">
    <property type="protein sequence ID" value="KAJ3578906.1"/>
    <property type="molecule type" value="Genomic_DNA"/>
</dbReference>
<dbReference type="InterPro" id="IPR000182">
    <property type="entry name" value="GNAT_dom"/>
</dbReference>
<evidence type="ECO:0000313" key="3">
    <source>
        <dbReference type="Proteomes" id="UP001148614"/>
    </source>
</evidence>
<dbReference type="Pfam" id="PF00583">
    <property type="entry name" value="Acetyltransf_1"/>
    <property type="match status" value="1"/>
</dbReference>
<dbReference type="Gene3D" id="3.40.630.30">
    <property type="match status" value="1"/>
</dbReference>
<comment type="caution">
    <text evidence="2">The sequence shown here is derived from an EMBL/GenBank/DDBJ whole genome shotgun (WGS) entry which is preliminary data.</text>
</comment>
<organism evidence="2 3">
    <name type="scientific">Xylaria arbuscula</name>
    <dbReference type="NCBI Taxonomy" id="114810"/>
    <lineage>
        <taxon>Eukaryota</taxon>
        <taxon>Fungi</taxon>
        <taxon>Dikarya</taxon>
        <taxon>Ascomycota</taxon>
        <taxon>Pezizomycotina</taxon>
        <taxon>Sordariomycetes</taxon>
        <taxon>Xylariomycetidae</taxon>
        <taxon>Xylariales</taxon>
        <taxon>Xylariaceae</taxon>
        <taxon>Xylaria</taxon>
    </lineage>
</organism>
<dbReference type="PROSITE" id="PS51186">
    <property type="entry name" value="GNAT"/>
    <property type="match status" value="1"/>
</dbReference>
<dbReference type="GO" id="GO:0016747">
    <property type="term" value="F:acyltransferase activity, transferring groups other than amino-acyl groups"/>
    <property type="evidence" value="ECO:0007669"/>
    <property type="project" value="InterPro"/>
</dbReference>
<dbReference type="InterPro" id="IPR052523">
    <property type="entry name" value="Trichothecene_AcTrans"/>
</dbReference>
<gene>
    <name evidence="2" type="ORF">NPX13_g1660</name>
</gene>
<dbReference type="InterPro" id="IPR016181">
    <property type="entry name" value="Acyl_CoA_acyltransferase"/>
</dbReference>
<dbReference type="VEuPathDB" id="FungiDB:F4678DRAFT_412101"/>
<dbReference type="AlphaFoldDB" id="A0A9W8TRP3"/>
<feature type="domain" description="N-acetyltransferase" evidence="1">
    <location>
        <begin position="16"/>
        <end position="226"/>
    </location>
</feature>
<sequence length="241" mass="27574">MPLELHEVNAERDFPALFRALIESYENPYQSILDVHFTPCGDDEASREARLKEAADRFANWHVNDPVSYWQKVVDTDTGEIVGGACWNIHQGDPFAQTPNFEITWQPNDGSREFVGEFLRQYSVPRALVGRKPQVYLFIIFTIPSYRRKGVAQKFMSWGMDKADELGVEMFLDAGKLGMPLYEANQFICLKENVIAPETDTPTEGWKGMQKKVGTVRLYLMWRPINGKYVEGEMKLPGKDA</sequence>
<reference evidence="2" key="1">
    <citation type="submission" date="2022-07" db="EMBL/GenBank/DDBJ databases">
        <title>Genome Sequence of Xylaria arbuscula.</title>
        <authorList>
            <person name="Buettner E."/>
        </authorList>
    </citation>
    <scope>NUCLEOTIDE SEQUENCE</scope>
    <source>
        <strain evidence="2">VT107</strain>
    </source>
</reference>
<accession>A0A9W8TRP3</accession>
<dbReference type="Proteomes" id="UP001148614">
    <property type="component" value="Unassembled WGS sequence"/>
</dbReference>
<proteinExistence type="predicted"/>
<evidence type="ECO:0000313" key="2">
    <source>
        <dbReference type="EMBL" id="KAJ3578906.1"/>
    </source>
</evidence>
<evidence type="ECO:0000259" key="1">
    <source>
        <dbReference type="PROSITE" id="PS51186"/>
    </source>
</evidence>
<protein>
    <recommendedName>
        <fullName evidence="1">N-acetyltransferase domain-containing protein</fullName>
    </recommendedName>
</protein>
<dbReference type="PANTHER" id="PTHR42791">
    <property type="entry name" value="GNAT FAMILY ACETYLTRANSFERASE"/>
    <property type="match status" value="1"/>
</dbReference>
<dbReference type="SUPFAM" id="SSF55729">
    <property type="entry name" value="Acyl-CoA N-acyltransferases (Nat)"/>
    <property type="match status" value="1"/>
</dbReference>
<dbReference type="CDD" id="cd04301">
    <property type="entry name" value="NAT_SF"/>
    <property type="match status" value="1"/>
</dbReference>
<dbReference type="PANTHER" id="PTHR42791:SF5">
    <property type="entry name" value="HYPOTHETICAL ACETYLTRANSFERASE (EUROFUNG)"/>
    <property type="match status" value="1"/>
</dbReference>
<name>A0A9W8TRP3_9PEZI</name>
<keyword evidence="3" id="KW-1185">Reference proteome</keyword>